<dbReference type="Proteomes" id="UP000236738">
    <property type="component" value="Unassembled WGS sequence"/>
</dbReference>
<keyword evidence="1" id="KW-1133">Transmembrane helix</keyword>
<evidence type="ECO:0000256" key="1">
    <source>
        <dbReference type="SAM" id="Phobius"/>
    </source>
</evidence>
<dbReference type="RefSeq" id="WP_103914577.1">
    <property type="nucleotide sequence ID" value="NZ_FNUS01000007.1"/>
</dbReference>
<feature type="transmembrane region" description="Helical" evidence="1">
    <location>
        <begin position="84"/>
        <end position="101"/>
    </location>
</feature>
<keyword evidence="1" id="KW-0812">Transmembrane</keyword>
<organism evidence="2 3">
    <name type="scientific">Halpernia humi</name>
    <dbReference type="NCBI Taxonomy" id="493375"/>
    <lineage>
        <taxon>Bacteria</taxon>
        <taxon>Pseudomonadati</taxon>
        <taxon>Bacteroidota</taxon>
        <taxon>Flavobacteriia</taxon>
        <taxon>Flavobacteriales</taxon>
        <taxon>Weeksellaceae</taxon>
        <taxon>Chryseobacterium group</taxon>
        <taxon>Halpernia</taxon>
    </lineage>
</organism>
<evidence type="ECO:0000313" key="2">
    <source>
        <dbReference type="EMBL" id="SEG56026.1"/>
    </source>
</evidence>
<reference evidence="3" key="1">
    <citation type="submission" date="2016-10" db="EMBL/GenBank/DDBJ databases">
        <authorList>
            <person name="Varghese N."/>
            <person name="Submissions S."/>
        </authorList>
    </citation>
    <scope>NUCLEOTIDE SEQUENCE [LARGE SCALE GENOMIC DNA]</scope>
    <source>
        <strain evidence="3">DSM 21580</strain>
    </source>
</reference>
<evidence type="ECO:0000313" key="3">
    <source>
        <dbReference type="Proteomes" id="UP000236738"/>
    </source>
</evidence>
<gene>
    <name evidence="2" type="ORF">SAMN05421847_2738</name>
</gene>
<dbReference type="EMBL" id="FNUS01000007">
    <property type="protein sequence ID" value="SEG56026.1"/>
    <property type="molecule type" value="Genomic_DNA"/>
</dbReference>
<keyword evidence="3" id="KW-1185">Reference proteome</keyword>
<dbReference type="AlphaFoldDB" id="A0A1H6B7C4"/>
<dbReference type="Pfam" id="PF18936">
    <property type="entry name" value="DUF5684"/>
    <property type="match status" value="1"/>
</dbReference>
<feature type="transmembrane region" description="Helical" evidence="1">
    <location>
        <begin position="24"/>
        <end position="48"/>
    </location>
</feature>
<sequence length="147" mass="17112">MTTLFLITLLQTDPYSGMSSGETAAVAGLGVGMVLFFFAFLFFFLFCMFKIFKKAGREDAWGAFIPIYSSFIQIDIIKRPWWEFFMYWIPFYGFYLMIVDLNRLSKFFGKSEGFTVGLFFLSFIFLPILAFDDSKYNPDALPDLRNK</sequence>
<feature type="transmembrane region" description="Helical" evidence="1">
    <location>
        <begin position="113"/>
        <end position="131"/>
    </location>
</feature>
<dbReference type="OrthoDB" id="2376202at2"/>
<dbReference type="InterPro" id="IPR043739">
    <property type="entry name" value="DUF5684"/>
</dbReference>
<keyword evidence="1" id="KW-0472">Membrane</keyword>
<evidence type="ECO:0008006" key="4">
    <source>
        <dbReference type="Google" id="ProtNLM"/>
    </source>
</evidence>
<accession>A0A1H6B7C4</accession>
<name>A0A1H6B7C4_9FLAO</name>
<proteinExistence type="predicted"/>
<protein>
    <recommendedName>
        <fullName evidence="4">Signal peptidase I</fullName>
    </recommendedName>
</protein>